<gene>
    <name evidence="1" type="ORF">UFOVP1604_301</name>
</gene>
<proteinExistence type="predicted"/>
<sequence length="221" mass="24808">MVVIGIDFSIQFPAVCICKDFKSLHWIACVNTNTTKAHRKLLEDTQLQFPGLEFIFLPPKNFKYDTYSGVERAKLANYSLLVDTLINRVKEVIKPEPDRIISIEGIAYGAQGNALLDIAQSTGMLRKKVLDDLLNNKQESLFIFSPGELKNAIGAKGNAGKIDVYKQFMETPLLAKDSSLHKVLIQYNDQIIKKDVVGSPFMDMIDSYLAVLKIYTSLKES</sequence>
<dbReference type="InterPro" id="IPR036397">
    <property type="entry name" value="RNaseH_sf"/>
</dbReference>
<name>A0A6J5SUL1_9CAUD</name>
<organism evidence="1">
    <name type="scientific">uncultured Caudovirales phage</name>
    <dbReference type="NCBI Taxonomy" id="2100421"/>
    <lineage>
        <taxon>Viruses</taxon>
        <taxon>Duplodnaviria</taxon>
        <taxon>Heunggongvirae</taxon>
        <taxon>Uroviricota</taxon>
        <taxon>Caudoviricetes</taxon>
        <taxon>Peduoviridae</taxon>
        <taxon>Maltschvirus</taxon>
        <taxon>Maltschvirus maltsch</taxon>
    </lineage>
</organism>
<reference evidence="1" key="1">
    <citation type="submission" date="2020-05" db="EMBL/GenBank/DDBJ databases">
        <authorList>
            <person name="Chiriac C."/>
            <person name="Salcher M."/>
            <person name="Ghai R."/>
            <person name="Kavagutti S V."/>
        </authorList>
    </citation>
    <scope>NUCLEOTIDE SEQUENCE</scope>
</reference>
<dbReference type="GO" id="GO:0003676">
    <property type="term" value="F:nucleic acid binding"/>
    <property type="evidence" value="ECO:0007669"/>
    <property type="project" value="InterPro"/>
</dbReference>
<accession>A0A6J5SUL1</accession>
<evidence type="ECO:0000313" key="1">
    <source>
        <dbReference type="EMBL" id="CAB4219218.1"/>
    </source>
</evidence>
<dbReference type="EMBL" id="LR797474">
    <property type="protein sequence ID" value="CAB4219218.1"/>
    <property type="molecule type" value="Genomic_DNA"/>
</dbReference>
<dbReference type="Gene3D" id="3.30.420.10">
    <property type="entry name" value="Ribonuclease H-like superfamily/Ribonuclease H"/>
    <property type="match status" value="1"/>
</dbReference>
<protein>
    <submittedName>
        <fullName evidence="1">Uncharacterized protein</fullName>
    </submittedName>
</protein>